<organism evidence="1 2">
    <name type="scientific">Tilletia horrida</name>
    <dbReference type="NCBI Taxonomy" id="155126"/>
    <lineage>
        <taxon>Eukaryota</taxon>
        <taxon>Fungi</taxon>
        <taxon>Dikarya</taxon>
        <taxon>Basidiomycota</taxon>
        <taxon>Ustilaginomycotina</taxon>
        <taxon>Exobasidiomycetes</taxon>
        <taxon>Tilletiales</taxon>
        <taxon>Tilletiaceae</taxon>
        <taxon>Tilletia</taxon>
    </lineage>
</organism>
<name>A0AAN6G653_9BASI</name>
<evidence type="ECO:0000313" key="1">
    <source>
        <dbReference type="EMBL" id="KAK0523567.1"/>
    </source>
</evidence>
<reference evidence="1" key="1">
    <citation type="journal article" date="2023" name="PhytoFront">
        <title>Draft Genome Resources of Seven Strains of Tilletia horrida, Causal Agent of Kernel Smut of Rice.</title>
        <authorList>
            <person name="Khanal S."/>
            <person name="Antony Babu S."/>
            <person name="Zhou X.G."/>
        </authorList>
    </citation>
    <scope>NUCLEOTIDE SEQUENCE</scope>
    <source>
        <strain evidence="1">TX3</strain>
    </source>
</reference>
<gene>
    <name evidence="1" type="ORF">OC842_006101</name>
</gene>
<sequence>TIGVSASVPFMTASVSVPLGGVTDVLSSTGLHGVTNILPSTTLGSTSLSGVTGVPTLGLNSIRALPTDSGQLPAKVSRSSTTGALVSVSDVIGPVSVPIRPSALCLEHSRLNSGLNTGLVSASVTLVSTIGISTLVTFVPASVSAL</sequence>
<feature type="non-terminal residue" evidence="1">
    <location>
        <position position="1"/>
    </location>
</feature>
<evidence type="ECO:0000313" key="2">
    <source>
        <dbReference type="Proteomes" id="UP001176521"/>
    </source>
</evidence>
<proteinExistence type="predicted"/>
<dbReference type="AlphaFoldDB" id="A0AAN6G653"/>
<comment type="caution">
    <text evidence="1">The sequence shown here is derived from an EMBL/GenBank/DDBJ whole genome shotgun (WGS) entry which is preliminary data.</text>
</comment>
<keyword evidence="2" id="KW-1185">Reference proteome</keyword>
<dbReference type="Proteomes" id="UP001176521">
    <property type="component" value="Unassembled WGS sequence"/>
</dbReference>
<dbReference type="EMBL" id="JAPDMQ010000503">
    <property type="protein sequence ID" value="KAK0523567.1"/>
    <property type="molecule type" value="Genomic_DNA"/>
</dbReference>
<accession>A0AAN6G653</accession>
<protein>
    <submittedName>
        <fullName evidence="1">Uncharacterized protein</fullName>
    </submittedName>
</protein>